<sequence>MASLSLDKVRFSFLTCLIALGVGCEQSKPIQTPEFSEQEYNFGSIQSGENETRVVELHNPGKSTIRVDRVAGSCNCIETDEGPIELEPDSSRKIELRFTDVFGGPNSYRVQAIANDQILCETTIRFEGKRPLVIIPQKTFAGVVPVNSQEELVIPYHIRNEHQILLTGIKLEPLPTDAPLLVSLDESDFEDTNTFRLIVRGNQQTKRRGFHHQQVRLEVGHSNSFSTIDVFIIVDLRDE</sequence>
<reference evidence="1 2" key="1">
    <citation type="submission" date="2019-02" db="EMBL/GenBank/DDBJ databases">
        <title>Deep-cultivation of Planctomycetes and their phenomic and genomic characterization uncovers novel biology.</title>
        <authorList>
            <person name="Wiegand S."/>
            <person name="Jogler M."/>
            <person name="Boedeker C."/>
            <person name="Pinto D."/>
            <person name="Vollmers J."/>
            <person name="Rivas-Marin E."/>
            <person name="Kohn T."/>
            <person name="Peeters S.H."/>
            <person name="Heuer A."/>
            <person name="Rast P."/>
            <person name="Oberbeckmann S."/>
            <person name="Bunk B."/>
            <person name="Jeske O."/>
            <person name="Meyerdierks A."/>
            <person name="Storesund J.E."/>
            <person name="Kallscheuer N."/>
            <person name="Luecker S."/>
            <person name="Lage O.M."/>
            <person name="Pohl T."/>
            <person name="Merkel B.J."/>
            <person name="Hornburger P."/>
            <person name="Mueller R.-W."/>
            <person name="Bruemmer F."/>
            <person name="Labrenz M."/>
            <person name="Spormann A.M."/>
            <person name="Op Den Camp H."/>
            <person name="Overmann J."/>
            <person name="Amann R."/>
            <person name="Jetten M.S.M."/>
            <person name="Mascher T."/>
            <person name="Medema M.H."/>
            <person name="Devos D.P."/>
            <person name="Kaster A.-K."/>
            <person name="Ovreas L."/>
            <person name="Rohde M."/>
            <person name="Galperin M.Y."/>
            <person name="Jogler C."/>
        </authorList>
    </citation>
    <scope>NUCLEOTIDE SEQUENCE [LARGE SCALE GENOMIC DNA]</scope>
    <source>
        <strain evidence="1 2">Pla22</strain>
    </source>
</reference>
<accession>A0A5C5WVU8</accession>
<dbReference type="Gene3D" id="2.60.40.10">
    <property type="entry name" value="Immunoglobulins"/>
    <property type="match status" value="1"/>
</dbReference>
<evidence type="ECO:0008006" key="3">
    <source>
        <dbReference type="Google" id="ProtNLM"/>
    </source>
</evidence>
<organism evidence="1 2">
    <name type="scientific">Rubripirellula amarantea</name>
    <dbReference type="NCBI Taxonomy" id="2527999"/>
    <lineage>
        <taxon>Bacteria</taxon>
        <taxon>Pseudomonadati</taxon>
        <taxon>Planctomycetota</taxon>
        <taxon>Planctomycetia</taxon>
        <taxon>Pirellulales</taxon>
        <taxon>Pirellulaceae</taxon>
        <taxon>Rubripirellula</taxon>
    </lineage>
</organism>
<dbReference type="Pfam" id="PF07610">
    <property type="entry name" value="DUF1573"/>
    <property type="match status" value="1"/>
</dbReference>
<dbReference type="InterPro" id="IPR013783">
    <property type="entry name" value="Ig-like_fold"/>
</dbReference>
<evidence type="ECO:0000313" key="2">
    <source>
        <dbReference type="Proteomes" id="UP000316598"/>
    </source>
</evidence>
<dbReference type="EMBL" id="SJPI01000001">
    <property type="protein sequence ID" value="TWT54065.1"/>
    <property type="molecule type" value="Genomic_DNA"/>
</dbReference>
<name>A0A5C5WVU8_9BACT</name>
<dbReference type="Proteomes" id="UP000316598">
    <property type="component" value="Unassembled WGS sequence"/>
</dbReference>
<dbReference type="AlphaFoldDB" id="A0A5C5WVU8"/>
<evidence type="ECO:0000313" key="1">
    <source>
        <dbReference type="EMBL" id="TWT54065.1"/>
    </source>
</evidence>
<comment type="caution">
    <text evidence="1">The sequence shown here is derived from an EMBL/GenBank/DDBJ whole genome shotgun (WGS) entry which is preliminary data.</text>
</comment>
<gene>
    <name evidence="1" type="ORF">Pla22_17000</name>
</gene>
<protein>
    <recommendedName>
        <fullName evidence="3">DUF1573 domain-containing protein</fullName>
    </recommendedName>
</protein>
<proteinExistence type="predicted"/>
<dbReference type="InterPro" id="IPR011467">
    <property type="entry name" value="DUF1573"/>
</dbReference>
<keyword evidence="2" id="KW-1185">Reference proteome</keyword>